<accession>A0A5J5EL15</accession>
<dbReference type="AlphaFoldDB" id="A0A5J5EL15"/>
<protein>
    <submittedName>
        <fullName evidence="1">Uncharacterized protein</fullName>
    </submittedName>
</protein>
<reference evidence="1 2" key="1">
    <citation type="submission" date="2019-09" db="EMBL/GenBank/DDBJ databases">
        <title>Draft genome of the ectomycorrhizal ascomycete Sphaerosporella brunnea.</title>
        <authorList>
            <consortium name="DOE Joint Genome Institute"/>
            <person name="Benucci G.M."/>
            <person name="Marozzi G."/>
            <person name="Antonielli L."/>
            <person name="Sanchez S."/>
            <person name="Marco P."/>
            <person name="Wang X."/>
            <person name="Falini L.B."/>
            <person name="Barry K."/>
            <person name="Haridas S."/>
            <person name="Lipzen A."/>
            <person name="Labutti K."/>
            <person name="Grigoriev I.V."/>
            <person name="Murat C."/>
            <person name="Martin F."/>
            <person name="Albertini E."/>
            <person name="Donnini D."/>
            <person name="Bonito G."/>
        </authorList>
    </citation>
    <scope>NUCLEOTIDE SEQUENCE [LARGE SCALE GENOMIC DNA]</scope>
    <source>
        <strain evidence="1 2">Sb_GMNB300</strain>
    </source>
</reference>
<organism evidence="1 2">
    <name type="scientific">Sphaerosporella brunnea</name>
    <dbReference type="NCBI Taxonomy" id="1250544"/>
    <lineage>
        <taxon>Eukaryota</taxon>
        <taxon>Fungi</taxon>
        <taxon>Dikarya</taxon>
        <taxon>Ascomycota</taxon>
        <taxon>Pezizomycotina</taxon>
        <taxon>Pezizomycetes</taxon>
        <taxon>Pezizales</taxon>
        <taxon>Pyronemataceae</taxon>
        <taxon>Sphaerosporella</taxon>
    </lineage>
</organism>
<sequence length="185" mass="20481">MTSFLAILLGLSKNSQQPHMHACHGSLLPSPQIGIRHHHHHHHLHHPALVRGEKREANGRRVSLVVPRVFRLRHPQAVNVPGLANPSTQPRTCTCFTLAVCISRTYSQPVSRAACCCCCFCHCCCCWSAVTAALNQRAVDMAPSVRDDWEARRHPPTLQLARTAERGGIVLFLLTATIQIQGIVE</sequence>
<comment type="caution">
    <text evidence="1">The sequence shown here is derived from an EMBL/GenBank/DDBJ whole genome shotgun (WGS) entry which is preliminary data.</text>
</comment>
<keyword evidence="2" id="KW-1185">Reference proteome</keyword>
<dbReference type="InParanoid" id="A0A5J5EL15"/>
<evidence type="ECO:0000313" key="2">
    <source>
        <dbReference type="Proteomes" id="UP000326924"/>
    </source>
</evidence>
<dbReference type="Proteomes" id="UP000326924">
    <property type="component" value="Unassembled WGS sequence"/>
</dbReference>
<gene>
    <name evidence="1" type="ORF">FN846DRAFT_319358</name>
</gene>
<proteinExistence type="predicted"/>
<name>A0A5J5EL15_9PEZI</name>
<evidence type="ECO:0000313" key="1">
    <source>
        <dbReference type="EMBL" id="KAA8895706.1"/>
    </source>
</evidence>
<dbReference type="EMBL" id="VXIS01000248">
    <property type="protein sequence ID" value="KAA8895706.1"/>
    <property type="molecule type" value="Genomic_DNA"/>
</dbReference>